<comment type="caution">
    <text evidence="8">The sequence shown here is derived from an EMBL/GenBank/DDBJ whole genome shotgun (WGS) entry which is preliminary data.</text>
</comment>
<dbReference type="GO" id="GO:0000166">
    <property type="term" value="F:nucleotide binding"/>
    <property type="evidence" value="ECO:0007669"/>
    <property type="project" value="InterPro"/>
</dbReference>
<name>A0AAN6M0W9_9PLEO</name>
<dbReference type="Proteomes" id="UP001280581">
    <property type="component" value="Unassembled WGS sequence"/>
</dbReference>
<evidence type="ECO:0000256" key="3">
    <source>
        <dbReference type="ARBA" id="ARBA00038984"/>
    </source>
</evidence>
<evidence type="ECO:0000256" key="5">
    <source>
        <dbReference type="ARBA" id="ARBA00049233"/>
    </source>
</evidence>
<dbReference type="PANTHER" id="PTHR22604:SF105">
    <property type="entry name" value="TRANS-1,2-DIHYDROBENZENE-1,2-DIOL DEHYDROGENASE"/>
    <property type="match status" value="1"/>
</dbReference>
<gene>
    <name evidence="8" type="ORF">GRF29_28g803457</name>
</gene>
<dbReference type="GO" id="GO:0047837">
    <property type="term" value="F:D-xylose 1-dehydrogenase (NADP+) activity"/>
    <property type="evidence" value="ECO:0007669"/>
    <property type="project" value="UniProtKB-EC"/>
</dbReference>
<dbReference type="InterPro" id="IPR050984">
    <property type="entry name" value="Gfo/Idh/MocA_domain"/>
</dbReference>
<evidence type="ECO:0000313" key="9">
    <source>
        <dbReference type="Proteomes" id="UP001280581"/>
    </source>
</evidence>
<comment type="similarity">
    <text evidence="1">Belongs to the Gfo/Idh/MocA family.</text>
</comment>
<dbReference type="PANTHER" id="PTHR22604">
    <property type="entry name" value="OXIDOREDUCTASES"/>
    <property type="match status" value="1"/>
</dbReference>
<comment type="catalytic activity">
    <reaction evidence="5">
        <text>D-xylose + NADP(+) = D-xylono-1,5-lactone + NADPH + H(+)</text>
        <dbReference type="Rhea" id="RHEA:22000"/>
        <dbReference type="ChEBI" id="CHEBI:15378"/>
        <dbReference type="ChEBI" id="CHEBI:15867"/>
        <dbReference type="ChEBI" id="CHEBI:53455"/>
        <dbReference type="ChEBI" id="CHEBI:57783"/>
        <dbReference type="ChEBI" id="CHEBI:58349"/>
        <dbReference type="EC" id="1.1.1.179"/>
    </reaction>
</comment>
<proteinExistence type="inferred from homology"/>
<dbReference type="SUPFAM" id="SSF51735">
    <property type="entry name" value="NAD(P)-binding Rossmann-fold domains"/>
    <property type="match status" value="1"/>
</dbReference>
<evidence type="ECO:0000259" key="7">
    <source>
        <dbReference type="Pfam" id="PF22725"/>
    </source>
</evidence>
<dbReference type="EMBL" id="WVTA01000004">
    <property type="protein sequence ID" value="KAK3213733.1"/>
    <property type="molecule type" value="Genomic_DNA"/>
</dbReference>
<dbReference type="Gene3D" id="3.30.360.10">
    <property type="entry name" value="Dihydrodipicolinate Reductase, domain 2"/>
    <property type="match status" value="1"/>
</dbReference>
<dbReference type="InterPro" id="IPR000683">
    <property type="entry name" value="Gfo/Idh/MocA-like_OxRdtase_N"/>
</dbReference>
<evidence type="ECO:0000259" key="6">
    <source>
        <dbReference type="Pfam" id="PF01408"/>
    </source>
</evidence>
<keyword evidence="2" id="KW-0560">Oxidoreductase</keyword>
<dbReference type="InterPro" id="IPR055170">
    <property type="entry name" value="GFO_IDH_MocA-like_dom"/>
</dbReference>
<dbReference type="SUPFAM" id="SSF55347">
    <property type="entry name" value="Glyceraldehyde-3-phosphate dehydrogenase-like, C-terminal domain"/>
    <property type="match status" value="1"/>
</dbReference>
<sequence length="338" mass="37415">MADKLRWGILGTSFISHTVTDAIVNSAGSSAHAVFGRDPSRLAAFADKFSVSKRYTKIDDLLDDNEVDVVYVGLPNHLHHDAVVAAAKRGKAILSEKSLCTNMEDAFSMTKACRDEKVFFLEGLMYLCHPFMDKVADIIRSGELGQLRSFNGHYAANIWKKANPLGLGTIYNLGCYPASLVQFIMETALGRDAFVQRRIQASGNRSSENNTIQDASLVIRFTNGVLANIFSTDGYGNDFGFTVMGDKAVMRFTTNPWLPKAGDNVIEIKPYGGEARQVIVNGEFDAFGYQVRKVEEYIKNRCLEAARPSPNLEQSVDLMGLLTEWEHGVSYISEERAT</sequence>
<evidence type="ECO:0000256" key="4">
    <source>
        <dbReference type="ARBA" id="ARBA00042988"/>
    </source>
</evidence>
<protein>
    <recommendedName>
        <fullName evidence="3">D-xylose 1-dehydrogenase (NADP(+), D-xylono-1,5-lactone-forming)</fullName>
        <ecNumber evidence="3">1.1.1.179</ecNumber>
    </recommendedName>
    <alternativeName>
        <fullName evidence="4">D-xylose-NADP dehydrogenase</fullName>
    </alternativeName>
</protein>
<dbReference type="Gene3D" id="3.40.50.720">
    <property type="entry name" value="NAD(P)-binding Rossmann-like Domain"/>
    <property type="match status" value="1"/>
</dbReference>
<keyword evidence="9" id="KW-1185">Reference proteome</keyword>
<feature type="domain" description="Gfo/Idh/MocA-like oxidoreductase N-terminal" evidence="6">
    <location>
        <begin position="5"/>
        <end position="120"/>
    </location>
</feature>
<organism evidence="8 9">
    <name type="scientific">Pseudopithomyces chartarum</name>
    <dbReference type="NCBI Taxonomy" id="1892770"/>
    <lineage>
        <taxon>Eukaryota</taxon>
        <taxon>Fungi</taxon>
        <taxon>Dikarya</taxon>
        <taxon>Ascomycota</taxon>
        <taxon>Pezizomycotina</taxon>
        <taxon>Dothideomycetes</taxon>
        <taxon>Pleosporomycetidae</taxon>
        <taxon>Pleosporales</taxon>
        <taxon>Massarineae</taxon>
        <taxon>Didymosphaeriaceae</taxon>
        <taxon>Pseudopithomyces</taxon>
    </lineage>
</organism>
<dbReference type="InterPro" id="IPR036291">
    <property type="entry name" value="NAD(P)-bd_dom_sf"/>
</dbReference>
<dbReference type="EC" id="1.1.1.179" evidence="3"/>
<dbReference type="Pfam" id="PF22725">
    <property type="entry name" value="GFO_IDH_MocA_C3"/>
    <property type="match status" value="1"/>
</dbReference>
<evidence type="ECO:0000256" key="2">
    <source>
        <dbReference type="ARBA" id="ARBA00023002"/>
    </source>
</evidence>
<dbReference type="AlphaFoldDB" id="A0AAN6M0W9"/>
<accession>A0AAN6M0W9</accession>
<reference evidence="8 9" key="1">
    <citation type="submission" date="2021-02" db="EMBL/GenBank/DDBJ databases">
        <title>Genome assembly of Pseudopithomyces chartarum.</title>
        <authorList>
            <person name="Jauregui R."/>
            <person name="Singh J."/>
            <person name="Voisey C."/>
        </authorList>
    </citation>
    <scope>NUCLEOTIDE SEQUENCE [LARGE SCALE GENOMIC DNA]</scope>
    <source>
        <strain evidence="8 9">AGR01</strain>
    </source>
</reference>
<dbReference type="Pfam" id="PF01408">
    <property type="entry name" value="GFO_IDH_MocA"/>
    <property type="match status" value="1"/>
</dbReference>
<feature type="domain" description="GFO/IDH/MocA-like oxidoreductase" evidence="7">
    <location>
        <begin position="134"/>
        <end position="249"/>
    </location>
</feature>
<evidence type="ECO:0000256" key="1">
    <source>
        <dbReference type="ARBA" id="ARBA00010928"/>
    </source>
</evidence>
<evidence type="ECO:0000313" key="8">
    <source>
        <dbReference type="EMBL" id="KAK3213733.1"/>
    </source>
</evidence>